<reference evidence="9" key="1">
    <citation type="journal article" date="2020" name="Stud. Mycol.">
        <title>101 Dothideomycetes genomes: a test case for predicting lifestyles and emergence of pathogens.</title>
        <authorList>
            <person name="Haridas S."/>
            <person name="Albert R."/>
            <person name="Binder M."/>
            <person name="Bloem J."/>
            <person name="Labutti K."/>
            <person name="Salamov A."/>
            <person name="Andreopoulos B."/>
            <person name="Baker S."/>
            <person name="Barry K."/>
            <person name="Bills G."/>
            <person name="Bluhm B."/>
            <person name="Cannon C."/>
            <person name="Castanera R."/>
            <person name="Culley D."/>
            <person name="Daum C."/>
            <person name="Ezra D."/>
            <person name="Gonzalez J."/>
            <person name="Henrissat B."/>
            <person name="Kuo A."/>
            <person name="Liang C."/>
            <person name="Lipzen A."/>
            <person name="Lutzoni F."/>
            <person name="Magnuson J."/>
            <person name="Mondo S."/>
            <person name="Nolan M."/>
            <person name="Ohm R."/>
            <person name="Pangilinan J."/>
            <person name="Park H.-J."/>
            <person name="Ramirez L."/>
            <person name="Alfaro M."/>
            <person name="Sun H."/>
            <person name="Tritt A."/>
            <person name="Yoshinaga Y."/>
            <person name="Zwiers L.-H."/>
            <person name="Turgeon B."/>
            <person name="Goodwin S."/>
            <person name="Spatafora J."/>
            <person name="Crous P."/>
            <person name="Grigoriev I."/>
        </authorList>
    </citation>
    <scope>NUCLEOTIDE SEQUENCE</scope>
    <source>
        <strain evidence="9">Tuck. ex Michener</strain>
    </source>
</reference>
<organism evidence="9 10">
    <name type="scientific">Viridothelium virens</name>
    <name type="common">Speckled blister lichen</name>
    <name type="synonym">Trypethelium virens</name>
    <dbReference type="NCBI Taxonomy" id="1048519"/>
    <lineage>
        <taxon>Eukaryota</taxon>
        <taxon>Fungi</taxon>
        <taxon>Dikarya</taxon>
        <taxon>Ascomycota</taxon>
        <taxon>Pezizomycotina</taxon>
        <taxon>Dothideomycetes</taxon>
        <taxon>Dothideomycetes incertae sedis</taxon>
        <taxon>Trypetheliales</taxon>
        <taxon>Trypetheliaceae</taxon>
        <taxon>Viridothelium</taxon>
    </lineage>
</organism>
<protein>
    <submittedName>
        <fullName evidence="9">PLP-dependent transferase</fullName>
    </submittedName>
</protein>
<keyword evidence="9" id="KW-0808">Transferase</keyword>
<evidence type="ECO:0000256" key="1">
    <source>
        <dbReference type="ARBA" id="ARBA00001933"/>
    </source>
</evidence>
<evidence type="ECO:0000313" key="9">
    <source>
        <dbReference type="EMBL" id="KAF2237444.1"/>
    </source>
</evidence>
<evidence type="ECO:0000256" key="4">
    <source>
        <dbReference type="ARBA" id="ARBA00022898"/>
    </source>
</evidence>
<evidence type="ECO:0000313" key="10">
    <source>
        <dbReference type="Proteomes" id="UP000800092"/>
    </source>
</evidence>
<comment type="similarity">
    <text evidence="2 7">Belongs to the group II decarboxylase family.</text>
</comment>
<gene>
    <name evidence="9" type="ORF">EV356DRAFT_530163</name>
</gene>
<dbReference type="GO" id="GO:0005737">
    <property type="term" value="C:cytoplasm"/>
    <property type="evidence" value="ECO:0007669"/>
    <property type="project" value="TreeGrafter"/>
</dbReference>
<dbReference type="InterPro" id="IPR015424">
    <property type="entry name" value="PyrdxlP-dep_Trfase"/>
</dbReference>
<evidence type="ECO:0000256" key="7">
    <source>
        <dbReference type="RuleBase" id="RU000382"/>
    </source>
</evidence>
<sequence length="579" mass="61977">MSNSKIPSRPATSSNEDEPPLARADEVADLLRSIQDLIVPFVKAADADANSKPSGHGTVVSGGAPRTTLVEHHPPQKLQSLMDLELPDEGKGKEGVMAMAKQILQYSVNTWDQGFMDKLYHGNNAIGLISELLLATLNTNVHVYSVSPALTLIEKHTTRHLAQLFGLHRAPSASTTSTTNPPHPHPANPTSNPHAGGISQPGGSASNLLALLTARNTHFPSSKSSGVGTIMQGTGEGGATKRPVVFASAHAHYSTSKAASLLGLGDGAVRAVPVDAGGRMTGAALAKAVQAAREEGELPFFVCATAGTTVMGSFDEVEGIAEVCAREGLWLHVDASWGGGVVFSERLKEEKLKGVERADSVAVNPHKMLGVSLTCSFLLVRDVRVLHKANQVSAGYLFHGDEDGGNVVEQEEAEGEKAGKGLQDGREVWDLAELTPQCGRKGEALKMFLGWLYYGRTGYAAMVERAYDTTAYLAKLVQEHSDMTLISEQPPPCLQVCFYYAKKGTLVEGNEGKKKMSKVTSDICRRLMRGGFMIDYAPGEKGLFLRVVVNSETRRGTVEGLVKAIEEEGEKVWRDVVET</sequence>
<feature type="compositionally biased region" description="Polar residues" evidence="8">
    <location>
        <begin position="1"/>
        <end position="14"/>
    </location>
</feature>
<dbReference type="PROSITE" id="PS00392">
    <property type="entry name" value="DDC_GAD_HDC_YDC"/>
    <property type="match status" value="1"/>
</dbReference>
<dbReference type="InterPro" id="IPR021115">
    <property type="entry name" value="Pyridoxal-P_BS"/>
</dbReference>
<keyword evidence="5 7" id="KW-0456">Lyase</keyword>
<dbReference type="InterPro" id="IPR002129">
    <property type="entry name" value="PyrdxlP-dep_de-COase"/>
</dbReference>
<dbReference type="GO" id="GO:0019752">
    <property type="term" value="P:carboxylic acid metabolic process"/>
    <property type="evidence" value="ECO:0007669"/>
    <property type="project" value="InterPro"/>
</dbReference>
<comment type="cofactor">
    <cofactor evidence="1 6 7">
        <name>pyridoxal 5'-phosphate</name>
        <dbReference type="ChEBI" id="CHEBI:597326"/>
    </cofactor>
</comment>
<dbReference type="PANTHER" id="PTHR45677:SF8">
    <property type="entry name" value="CYSTEINE SULFINIC ACID DECARBOXYLASE"/>
    <property type="match status" value="1"/>
</dbReference>
<dbReference type="GO" id="GO:0030170">
    <property type="term" value="F:pyridoxal phosphate binding"/>
    <property type="evidence" value="ECO:0007669"/>
    <property type="project" value="InterPro"/>
</dbReference>
<dbReference type="SUPFAM" id="SSF53383">
    <property type="entry name" value="PLP-dependent transferases"/>
    <property type="match status" value="1"/>
</dbReference>
<dbReference type="PANTHER" id="PTHR45677">
    <property type="entry name" value="GLUTAMATE DECARBOXYLASE-RELATED"/>
    <property type="match status" value="1"/>
</dbReference>
<name>A0A6A6HH35_VIRVR</name>
<dbReference type="Pfam" id="PF00282">
    <property type="entry name" value="Pyridoxal_deC"/>
    <property type="match status" value="1"/>
</dbReference>
<dbReference type="Gene3D" id="3.90.1150.170">
    <property type="match status" value="1"/>
</dbReference>
<dbReference type="Gene3D" id="3.40.640.10">
    <property type="entry name" value="Type I PLP-dependent aspartate aminotransferase-like (Major domain)"/>
    <property type="match status" value="1"/>
</dbReference>
<dbReference type="InterPro" id="IPR015421">
    <property type="entry name" value="PyrdxlP-dep_Trfase_major"/>
</dbReference>
<feature type="compositionally biased region" description="Low complexity" evidence="8">
    <location>
        <begin position="171"/>
        <end position="180"/>
    </location>
</feature>
<keyword evidence="3" id="KW-0210">Decarboxylase</keyword>
<evidence type="ECO:0000256" key="3">
    <source>
        <dbReference type="ARBA" id="ARBA00022793"/>
    </source>
</evidence>
<keyword evidence="10" id="KW-1185">Reference proteome</keyword>
<feature type="region of interest" description="Disordered" evidence="8">
    <location>
        <begin position="1"/>
        <end position="21"/>
    </location>
</feature>
<evidence type="ECO:0000256" key="8">
    <source>
        <dbReference type="SAM" id="MobiDB-lite"/>
    </source>
</evidence>
<proteinExistence type="inferred from homology"/>
<dbReference type="Proteomes" id="UP000800092">
    <property type="component" value="Unassembled WGS sequence"/>
</dbReference>
<dbReference type="OrthoDB" id="392571at2759"/>
<evidence type="ECO:0000256" key="2">
    <source>
        <dbReference type="ARBA" id="ARBA00009533"/>
    </source>
</evidence>
<accession>A0A6A6HH35</accession>
<evidence type="ECO:0000256" key="5">
    <source>
        <dbReference type="ARBA" id="ARBA00023239"/>
    </source>
</evidence>
<feature type="region of interest" description="Disordered" evidence="8">
    <location>
        <begin position="171"/>
        <end position="200"/>
    </location>
</feature>
<dbReference type="EMBL" id="ML991780">
    <property type="protein sequence ID" value="KAF2237444.1"/>
    <property type="molecule type" value="Genomic_DNA"/>
</dbReference>
<evidence type="ECO:0000256" key="6">
    <source>
        <dbReference type="PIRSR" id="PIRSR602129-50"/>
    </source>
</evidence>
<dbReference type="GO" id="GO:0016831">
    <property type="term" value="F:carboxy-lyase activity"/>
    <property type="evidence" value="ECO:0007669"/>
    <property type="project" value="UniProtKB-KW"/>
</dbReference>
<dbReference type="GO" id="GO:0016740">
    <property type="term" value="F:transferase activity"/>
    <property type="evidence" value="ECO:0007669"/>
    <property type="project" value="UniProtKB-KW"/>
</dbReference>
<keyword evidence="4 6" id="KW-0663">Pyridoxal phosphate</keyword>
<feature type="modified residue" description="N6-(pyridoxal phosphate)lysine" evidence="6">
    <location>
        <position position="367"/>
    </location>
</feature>
<dbReference type="AlphaFoldDB" id="A0A6A6HH35"/>